<feature type="transmembrane region" description="Helical" evidence="6">
    <location>
        <begin position="345"/>
        <end position="363"/>
    </location>
</feature>
<evidence type="ECO:0000313" key="8">
    <source>
        <dbReference type="EMBL" id="OUC99738.1"/>
    </source>
</evidence>
<dbReference type="GO" id="GO:0005886">
    <property type="term" value="C:plasma membrane"/>
    <property type="evidence" value="ECO:0007669"/>
    <property type="project" value="UniProtKB-SubCell"/>
</dbReference>
<evidence type="ECO:0000256" key="5">
    <source>
        <dbReference type="ARBA" id="ARBA00023136"/>
    </source>
</evidence>
<feature type="transmembrane region" description="Helical" evidence="6">
    <location>
        <begin position="686"/>
        <end position="705"/>
    </location>
</feature>
<keyword evidence="4 6" id="KW-1133">Transmembrane helix</keyword>
<organism evidence="8 9">
    <name type="scientific">Streptosporangium minutum</name>
    <dbReference type="NCBI Taxonomy" id="569862"/>
    <lineage>
        <taxon>Bacteria</taxon>
        <taxon>Bacillati</taxon>
        <taxon>Actinomycetota</taxon>
        <taxon>Actinomycetes</taxon>
        <taxon>Streptosporangiales</taxon>
        <taxon>Streptosporangiaceae</taxon>
        <taxon>Streptosporangium</taxon>
    </lineage>
</organism>
<dbReference type="PANTHER" id="PTHR30287:SF1">
    <property type="entry name" value="INNER MEMBRANE PROTEIN"/>
    <property type="match status" value="1"/>
</dbReference>
<feature type="transmembrane region" description="Helical" evidence="6">
    <location>
        <begin position="395"/>
        <end position="416"/>
    </location>
</feature>
<dbReference type="EMBL" id="NGFP01000004">
    <property type="protein sequence ID" value="OUC99738.1"/>
    <property type="molecule type" value="Genomic_DNA"/>
</dbReference>
<gene>
    <name evidence="8" type="ORF">CA984_01460</name>
</gene>
<dbReference type="InterPro" id="IPR038766">
    <property type="entry name" value="Membrane_comp_ABC_pdt"/>
</dbReference>
<dbReference type="Pfam" id="PF02687">
    <property type="entry name" value="FtsX"/>
    <property type="match status" value="2"/>
</dbReference>
<protein>
    <submittedName>
        <fullName evidence="8">ABC transporter permease</fullName>
    </submittedName>
</protein>
<evidence type="ECO:0000256" key="6">
    <source>
        <dbReference type="SAM" id="Phobius"/>
    </source>
</evidence>
<feature type="domain" description="ABC3 transporter permease C-terminal" evidence="7">
    <location>
        <begin position="257"/>
        <end position="364"/>
    </location>
</feature>
<dbReference type="PANTHER" id="PTHR30287">
    <property type="entry name" value="MEMBRANE COMPONENT OF PREDICTED ABC SUPERFAMILY METABOLITE UPTAKE TRANSPORTER"/>
    <property type="match status" value="1"/>
</dbReference>
<feature type="transmembrane region" description="Helical" evidence="6">
    <location>
        <begin position="736"/>
        <end position="758"/>
    </location>
</feature>
<dbReference type="InterPro" id="IPR003838">
    <property type="entry name" value="ABC3_permease_C"/>
</dbReference>
<feature type="transmembrane region" description="Helical" evidence="6">
    <location>
        <begin position="428"/>
        <end position="454"/>
    </location>
</feature>
<keyword evidence="5 6" id="KW-0472">Membrane</keyword>
<feature type="transmembrane region" description="Helical" evidence="6">
    <location>
        <begin position="475"/>
        <end position="495"/>
    </location>
</feature>
<reference evidence="8 9" key="1">
    <citation type="submission" date="2017-05" db="EMBL/GenBank/DDBJ databases">
        <title>Biotechnological potential of actinobacteria isolated from South African environments.</title>
        <authorList>
            <person name="Le Roes-Hill M."/>
            <person name="Prins A."/>
            <person name="Durrell K.A."/>
        </authorList>
    </citation>
    <scope>NUCLEOTIDE SEQUENCE [LARGE SCALE GENOMIC DNA]</scope>
    <source>
        <strain evidence="8">M26</strain>
    </source>
</reference>
<dbReference type="Proteomes" id="UP000194761">
    <property type="component" value="Unassembled WGS sequence"/>
</dbReference>
<keyword evidence="2" id="KW-1003">Cell membrane</keyword>
<evidence type="ECO:0000256" key="4">
    <source>
        <dbReference type="ARBA" id="ARBA00022989"/>
    </source>
</evidence>
<sequence length="810" mass="83630">MGVMIGFALNTLRHRKAAFAGAFLALVCAAALVCACGILLDTGLRGAVEPVRYAGTPVLVAGDQNVRETTRDGDKVKSKAKPISDRAWIPSSLADRLRTVPGVRKVVTEVTFPATAEGRPVWGHGWESAPLTPFTLREGRAPAAGEVVADAAAGLAVGSRVNVRTATATRVYRVAGVTAEALDQRTSLFFSTEEAARLAGRLGMVSVIGVFPEVDVAPALAGTPGVVYTGDERGRIEFLNAEKARTKLVSLGGALGGTSLIVAILVVVGTFSLSIQQRQRELALLRAVAATPGQIRRLIGGEALLLGLPAGLLGAGLGVGLAFWLRSQFVGLGVMPANLSLVVSFFPPAAAVLAVLGAAWTAARVSGRRTARIRPVEALGEAAVRPPGIPPGRTIAGLACLGGGVALTLLLSTLEIEAASSPVTMLTALVWTIAVALLGPVIARVATAVLGLPLRAFRASGHLAAANLRTGTHRFASVVTPLSLMIAMTCTILFVQDTMGHAVVEQSRQGNHADYVLGPRLPGVTADAVRKLEGVEVVTEVLRTSVRVGLERYGAQGVTTAGLERTMDLGVSAGSLGRMGADTLAVSETAARSLGVEVADQVRLTLGDGTPVTLKVAAIYRRGLGFGDLTLPHALVAAHVDDPLNQTALVSAPSVRRDALAAVLGGVGVLDRVEAAAEQSNAGVNYVAMGLIIAFTAIAVVNTIAMATSDRTRELALLRLVGTTRRQLMRMLRLETLVAVLVAVTLGTLIALVTLSAFSTGMTGSALPYVPVLTYLEVIAAAAGLALLATVLPALLALRSRPAEAIGTRE</sequence>
<evidence type="ECO:0000313" key="9">
    <source>
        <dbReference type="Proteomes" id="UP000194761"/>
    </source>
</evidence>
<keyword evidence="3 6" id="KW-0812">Transmembrane</keyword>
<name>A0A243RX14_9ACTN</name>
<feature type="transmembrane region" description="Helical" evidence="6">
    <location>
        <begin position="248"/>
        <end position="273"/>
    </location>
</feature>
<evidence type="ECO:0000256" key="3">
    <source>
        <dbReference type="ARBA" id="ARBA00022692"/>
    </source>
</evidence>
<accession>A0A243RX14</accession>
<feature type="transmembrane region" description="Helical" evidence="6">
    <location>
        <begin position="778"/>
        <end position="798"/>
    </location>
</feature>
<evidence type="ECO:0000256" key="1">
    <source>
        <dbReference type="ARBA" id="ARBA00004651"/>
    </source>
</evidence>
<evidence type="ECO:0000259" key="7">
    <source>
        <dbReference type="Pfam" id="PF02687"/>
    </source>
</evidence>
<feature type="domain" description="ABC3 transporter permease C-terminal" evidence="7">
    <location>
        <begin position="687"/>
        <end position="800"/>
    </location>
</feature>
<dbReference type="AlphaFoldDB" id="A0A243RX14"/>
<keyword evidence="9" id="KW-1185">Reference proteome</keyword>
<feature type="transmembrane region" description="Helical" evidence="6">
    <location>
        <begin position="303"/>
        <end position="325"/>
    </location>
</feature>
<comment type="subcellular location">
    <subcellularLocation>
        <location evidence="1">Cell membrane</location>
        <topology evidence="1">Multi-pass membrane protein</topology>
    </subcellularLocation>
</comment>
<proteinExistence type="predicted"/>
<comment type="caution">
    <text evidence="8">The sequence shown here is derived from an EMBL/GenBank/DDBJ whole genome shotgun (WGS) entry which is preliminary data.</text>
</comment>
<evidence type="ECO:0000256" key="2">
    <source>
        <dbReference type="ARBA" id="ARBA00022475"/>
    </source>
</evidence>